<dbReference type="Proteomes" id="UP001189429">
    <property type="component" value="Unassembled WGS sequence"/>
</dbReference>
<evidence type="ECO:0000313" key="1">
    <source>
        <dbReference type="EMBL" id="CAK0876451.1"/>
    </source>
</evidence>
<dbReference type="EMBL" id="CAUYUJ010017627">
    <property type="protein sequence ID" value="CAK0876451.1"/>
    <property type="molecule type" value="Genomic_DNA"/>
</dbReference>
<keyword evidence="2" id="KW-1185">Reference proteome</keyword>
<evidence type="ECO:0000313" key="2">
    <source>
        <dbReference type="Proteomes" id="UP001189429"/>
    </source>
</evidence>
<organism evidence="1 2">
    <name type="scientific">Prorocentrum cordatum</name>
    <dbReference type="NCBI Taxonomy" id="2364126"/>
    <lineage>
        <taxon>Eukaryota</taxon>
        <taxon>Sar</taxon>
        <taxon>Alveolata</taxon>
        <taxon>Dinophyceae</taxon>
        <taxon>Prorocentrales</taxon>
        <taxon>Prorocentraceae</taxon>
        <taxon>Prorocentrum</taxon>
    </lineage>
</organism>
<protein>
    <submittedName>
        <fullName evidence="1">Uncharacterized protein</fullName>
    </submittedName>
</protein>
<name>A0ABN9VSI2_9DINO</name>
<gene>
    <name evidence="1" type="ORF">PCOR1329_LOCUS60812</name>
</gene>
<feature type="non-terminal residue" evidence="1">
    <location>
        <position position="1"/>
    </location>
</feature>
<comment type="caution">
    <text evidence="1">The sequence shown here is derived from an EMBL/GenBank/DDBJ whole genome shotgun (WGS) entry which is preliminary data.</text>
</comment>
<proteinExistence type="predicted"/>
<sequence>LYDNRADGSIKDAVMDLVVGFPATAWKWWLDVNVHFPLGSALPAASRVAGTAAAAGDQGKEARHGADMQHSISVEPGGRLSAGAANALADLAAASKLYGRRQPGGRRSTTARALAERVCALAVVCSADATLAALGY</sequence>
<reference evidence="1" key="1">
    <citation type="submission" date="2023-10" db="EMBL/GenBank/DDBJ databases">
        <authorList>
            <person name="Chen Y."/>
            <person name="Shah S."/>
            <person name="Dougan E. K."/>
            <person name="Thang M."/>
            <person name="Chan C."/>
        </authorList>
    </citation>
    <scope>NUCLEOTIDE SEQUENCE [LARGE SCALE GENOMIC DNA]</scope>
</reference>
<accession>A0ABN9VSI2</accession>